<feature type="domain" description="Lipoprotein-associated type-17" evidence="1">
    <location>
        <begin position="49"/>
        <end position="131"/>
    </location>
</feature>
<accession>Q6KHW2</accession>
<feature type="domain" description="Lipoprotein-associated type-17" evidence="1">
    <location>
        <begin position="327"/>
        <end position="410"/>
    </location>
</feature>
<evidence type="ECO:0000313" key="2">
    <source>
        <dbReference type="EMBL" id="AAT27814.1"/>
    </source>
</evidence>
<proteinExistence type="predicted"/>
<gene>
    <name evidence="2" type="primary">mvspD</name>
    <name evidence="2" type="ordered locus">MMOB3280</name>
</gene>
<evidence type="ECO:0000259" key="1">
    <source>
        <dbReference type="Pfam" id="PF04200"/>
    </source>
</evidence>
<dbReference type="Proteomes" id="UP000009072">
    <property type="component" value="Chromosome"/>
</dbReference>
<dbReference type="EMBL" id="AE017308">
    <property type="protein sequence ID" value="AAT27814.1"/>
    <property type="molecule type" value="Genomic_DNA"/>
</dbReference>
<reference evidence="2 3" key="1">
    <citation type="journal article" date="2004" name="Genome Res.">
        <title>The complete genome and proteome of Mycoplasma mobile.</title>
        <authorList>
            <person name="Jaffe J.D."/>
            <person name="Stange-Thomann N."/>
            <person name="Smith C."/>
            <person name="DeCaprio D."/>
            <person name="Fisher S."/>
            <person name="Butler J."/>
            <person name="Calvo S."/>
            <person name="Elkins T."/>
            <person name="FitzGerald M.G."/>
            <person name="Hafez N."/>
            <person name="Kodira C.D."/>
            <person name="Major J."/>
            <person name="Wang S."/>
            <person name="Wilkinson J."/>
            <person name="Nicol R."/>
            <person name="Nusbaum C."/>
            <person name="Birren B."/>
            <person name="Berg H.C."/>
            <person name="Church G.M."/>
        </authorList>
    </citation>
    <scope>NUCLEOTIDE SEQUENCE [LARGE SCALE GENOMIC DNA]</scope>
    <source>
        <strain evidence="3">ATCC 43663 / 163K / NCTC 11711</strain>
    </source>
</reference>
<dbReference type="Pfam" id="PF04200">
    <property type="entry name" value="Lipoprotein_17"/>
    <property type="match status" value="4"/>
</dbReference>
<dbReference type="STRING" id="267748.MMOB3280"/>
<dbReference type="HOGENOM" id="CLU_435347_0_0_14"/>
<dbReference type="AlphaFoldDB" id="Q6KHW2"/>
<protein>
    <submittedName>
        <fullName evidence="2">Variable surface protein mvspD</fullName>
    </submittedName>
</protein>
<feature type="domain" description="Lipoprotein-associated type-17" evidence="1">
    <location>
        <begin position="145"/>
        <end position="225"/>
    </location>
</feature>
<dbReference type="InterPro" id="IPR007326">
    <property type="entry name" value="Lipoprotein-assoc_dom"/>
</dbReference>
<keyword evidence="3" id="KW-1185">Reference proteome</keyword>
<name>Q6KHW2_MYCM1</name>
<dbReference type="eggNOG" id="ENOG5030NUD">
    <property type="taxonomic scope" value="Bacteria"/>
</dbReference>
<sequence>MNKKNLILGIASSAIGATVIIAPSVAVTRQNRNKDQEDILKNQEILKNEFDKIIKLDLTNLALTSLPSLVTNENIGQYIVVPKPINEVIFFLRLLSPNKFNDENGTISVVLVATRNNETLTKEIEVVGFKSLNEQQGILAILQSELDLINSIKTKPLASSILPSSANPINVNEYLITPNPIAKEVIFTLKNPSNFNDATGSLEIVLLATKDGISLEKKFIVSGFKILISVEQIKEEIKIELDKIGNIPLKPAAANILASSVTNENIDQYLITPDAINGISFQLKVSNPFDSDNNNGSLSIVLIGIKNNVSNEKTFKIDGFLKTIISEFNKITTLSINQNASNILPSLPTDQNLSSFINVPRSILGVNFFVSIANNTSFNNLEGTLDVLLTASQAGQVSVSKVIKTSGWYTSIALFKSFNQSIVPNNSLEVLKNWLFTGQVGARNFENLVRQNYLDKELSQIDENKSINSLLETQISIRNVSIENHDINSPSLDINFDASGNGWTLKNQTDGSNTTFTKGVYGLRSFKNLLVVTDANLEELGLVKETKLVNDALTMRQNQLGGSHIRPPYFVTTFNLKQNATTQQTANFFKSSWIVYLSNNSASFFTNEFMFGNTDIAITPTLGNAFSPNHKPISSFTLFGKEYYGI</sequence>
<dbReference type="RefSeq" id="WP_011264848.1">
    <property type="nucleotide sequence ID" value="NC_006908.1"/>
</dbReference>
<dbReference type="KEGG" id="mmo:MMOB3280"/>
<organism evidence="2 3">
    <name type="scientific">Mycoplasma mobile (strain ATCC 43663 / 163K / NCTC 11711)</name>
    <name type="common">Mesomycoplasma mobile</name>
    <dbReference type="NCBI Taxonomy" id="267748"/>
    <lineage>
        <taxon>Bacteria</taxon>
        <taxon>Bacillati</taxon>
        <taxon>Mycoplasmatota</taxon>
        <taxon>Mycoplasmoidales</taxon>
        <taxon>Metamycoplasmataceae</taxon>
        <taxon>Mesomycoplasma</taxon>
    </lineage>
</organism>
<feature type="domain" description="Lipoprotein-associated type-17" evidence="1">
    <location>
        <begin position="240"/>
        <end position="322"/>
    </location>
</feature>
<evidence type="ECO:0000313" key="3">
    <source>
        <dbReference type="Proteomes" id="UP000009072"/>
    </source>
</evidence>